<accession>A0A916IXV4</accession>
<evidence type="ECO:0000256" key="1">
    <source>
        <dbReference type="SAM" id="Phobius"/>
    </source>
</evidence>
<reference evidence="2" key="1">
    <citation type="submission" date="2021-03" db="EMBL/GenBank/DDBJ databases">
        <authorList>
            <person name="Peeters C."/>
        </authorList>
    </citation>
    <scope>NUCLEOTIDE SEQUENCE</scope>
    <source>
        <strain evidence="2">LMG 31506</strain>
    </source>
</reference>
<keyword evidence="1" id="KW-0812">Transmembrane</keyword>
<organism evidence="2 3">
    <name type="scientific">Cupriavidus yeoncheonensis</name>
    <dbReference type="NCBI Taxonomy" id="1462994"/>
    <lineage>
        <taxon>Bacteria</taxon>
        <taxon>Pseudomonadati</taxon>
        <taxon>Pseudomonadota</taxon>
        <taxon>Betaproteobacteria</taxon>
        <taxon>Burkholderiales</taxon>
        <taxon>Burkholderiaceae</taxon>
        <taxon>Cupriavidus</taxon>
    </lineage>
</organism>
<name>A0A916IXV4_9BURK</name>
<evidence type="ECO:0000313" key="2">
    <source>
        <dbReference type="EMBL" id="CAG2153073.1"/>
    </source>
</evidence>
<evidence type="ECO:0000313" key="3">
    <source>
        <dbReference type="Proteomes" id="UP000672934"/>
    </source>
</evidence>
<dbReference type="Proteomes" id="UP000672934">
    <property type="component" value="Unassembled WGS sequence"/>
</dbReference>
<feature type="transmembrane region" description="Helical" evidence="1">
    <location>
        <begin position="30"/>
        <end position="47"/>
    </location>
</feature>
<dbReference type="AlphaFoldDB" id="A0A916IXV4"/>
<gene>
    <name evidence="2" type="ORF">LMG31506_04738</name>
</gene>
<dbReference type="RefSeq" id="WP_211949625.1">
    <property type="nucleotide sequence ID" value="NZ_CAJPUY010000019.1"/>
</dbReference>
<dbReference type="EMBL" id="CAJPUY010000019">
    <property type="protein sequence ID" value="CAG2153073.1"/>
    <property type="molecule type" value="Genomic_DNA"/>
</dbReference>
<sequence>MSFALFLIGLLVLVGGIAWGLSIAGLAPVYIGIACLVILGLGIMAAVSRTRTKDPS</sequence>
<proteinExistence type="predicted"/>
<comment type="caution">
    <text evidence="2">The sequence shown here is derived from an EMBL/GenBank/DDBJ whole genome shotgun (WGS) entry which is preliminary data.</text>
</comment>
<protein>
    <submittedName>
        <fullName evidence="2">Uncharacterized protein</fullName>
    </submittedName>
</protein>
<keyword evidence="3" id="KW-1185">Reference proteome</keyword>
<keyword evidence="1" id="KW-1133">Transmembrane helix</keyword>
<keyword evidence="1" id="KW-0472">Membrane</keyword>